<evidence type="ECO:0000313" key="2">
    <source>
        <dbReference type="EMBL" id="TYP89639.1"/>
    </source>
</evidence>
<feature type="compositionally biased region" description="Basic and acidic residues" evidence="1">
    <location>
        <begin position="29"/>
        <end position="54"/>
    </location>
</feature>
<feature type="region of interest" description="Disordered" evidence="1">
    <location>
        <begin position="21"/>
        <end position="96"/>
    </location>
</feature>
<name>A0A5S5D4N5_9ACTN</name>
<dbReference type="AlphaFoldDB" id="A0A5S5D4N5"/>
<sequence length="96" mass="9947">MGRHTAVDGAASHPLVAEALAARTAEAAGTHRESPRAAGEKGDLGWPGEPDREGGGLGWPGGEQDRRPGGEQDTADDEPAQPRRGWRRLFGSAPAA</sequence>
<evidence type="ECO:0000313" key="3">
    <source>
        <dbReference type="Proteomes" id="UP000322499"/>
    </source>
</evidence>
<dbReference type="RefSeq" id="WP_166531735.1">
    <property type="nucleotide sequence ID" value="NZ_VNHW01000002.1"/>
</dbReference>
<evidence type="ECO:0000256" key="1">
    <source>
        <dbReference type="SAM" id="MobiDB-lite"/>
    </source>
</evidence>
<reference evidence="2 3" key="1">
    <citation type="submission" date="2019-07" db="EMBL/GenBank/DDBJ databases">
        <title>Genomic Encyclopedia of Archaeal and Bacterial Type Strains, Phase II (KMG-II): from individual species to whole genera.</title>
        <authorList>
            <person name="Goeker M."/>
        </authorList>
    </citation>
    <scope>NUCLEOTIDE SEQUENCE [LARGE SCALE GENOMIC DNA]</scope>
    <source>
        <strain evidence="2 3">DSM 46842</strain>
    </source>
</reference>
<comment type="caution">
    <text evidence="2">The sequence shown here is derived from an EMBL/GenBank/DDBJ whole genome shotgun (WGS) entry which is preliminary data.</text>
</comment>
<accession>A0A5S5D4N5</accession>
<dbReference type="Proteomes" id="UP000322499">
    <property type="component" value="Unassembled WGS sequence"/>
</dbReference>
<organism evidence="2 3">
    <name type="scientific">Blastococcus xanthinilyticus</name>
    <dbReference type="NCBI Taxonomy" id="1564164"/>
    <lineage>
        <taxon>Bacteria</taxon>
        <taxon>Bacillati</taxon>
        <taxon>Actinomycetota</taxon>
        <taxon>Actinomycetes</taxon>
        <taxon>Geodermatophilales</taxon>
        <taxon>Geodermatophilaceae</taxon>
        <taxon>Blastococcus</taxon>
    </lineage>
</organism>
<keyword evidence="3" id="KW-1185">Reference proteome</keyword>
<dbReference type="EMBL" id="VNHW01000002">
    <property type="protein sequence ID" value="TYP89639.1"/>
    <property type="molecule type" value="Genomic_DNA"/>
</dbReference>
<protein>
    <submittedName>
        <fullName evidence="2">Uncharacterized protein</fullName>
    </submittedName>
</protein>
<proteinExistence type="predicted"/>
<gene>
    <name evidence="2" type="ORF">BD833_102112</name>
</gene>